<keyword evidence="3" id="KW-1185">Reference proteome</keyword>
<evidence type="ECO:0000256" key="1">
    <source>
        <dbReference type="SAM" id="Phobius"/>
    </source>
</evidence>
<name>A0A344J8G0_9GAMM</name>
<protein>
    <submittedName>
        <fullName evidence="2">DUF3426 domain-containing protein</fullName>
    </submittedName>
</protein>
<dbReference type="KEGG" id="lue:DCD74_12175"/>
<evidence type="ECO:0000313" key="3">
    <source>
        <dbReference type="Proteomes" id="UP000251842"/>
    </source>
</evidence>
<dbReference type="AlphaFoldDB" id="A0A344J8G0"/>
<dbReference type="RefSeq" id="WP_112927525.1">
    <property type="nucleotide sequence ID" value="NZ_CP029556.1"/>
</dbReference>
<organism evidence="2 3">
    <name type="scientific">Solilutibacter oculi</name>
    <dbReference type="NCBI Taxonomy" id="2698682"/>
    <lineage>
        <taxon>Bacteria</taxon>
        <taxon>Pseudomonadati</taxon>
        <taxon>Pseudomonadota</taxon>
        <taxon>Gammaproteobacteria</taxon>
        <taxon>Lysobacterales</taxon>
        <taxon>Lysobacteraceae</taxon>
        <taxon>Solilutibacter</taxon>
    </lineage>
</organism>
<dbReference type="OrthoDB" id="6717714at2"/>
<keyword evidence="1" id="KW-1133">Transmembrane helix</keyword>
<sequence length="183" mass="19425">MADDTAASTLDTPSFAASRATQARAGKWTWLACGVLLVTLATMLLVAGRASLAADARTRPLADSACALLGCTLPTWQDMAAFRMLEHDVHADASVPGALRVQAGFRNDAPWPQAWPDLVLTLSDANGQPLARRALAPSDYLDAEHPPLIGAGQTASVQFAVREPDRAAVAFHFAFRPHRAAAR</sequence>
<reference evidence="3" key="1">
    <citation type="submission" date="2018-05" db="EMBL/GenBank/DDBJ databases">
        <title>Luteimonas pekinense sp. nov., isolated from human Meibomian gland secretions, Beijing, China.</title>
        <authorList>
            <person name="Wen T."/>
            <person name="Bai H."/>
            <person name="Lv H."/>
        </authorList>
    </citation>
    <scope>NUCLEOTIDE SEQUENCE [LARGE SCALE GENOMIC DNA]</scope>
    <source>
        <strain evidence="3">83-4</strain>
    </source>
</reference>
<dbReference type="Pfam" id="PF11906">
    <property type="entry name" value="DUF3426"/>
    <property type="match status" value="1"/>
</dbReference>
<dbReference type="Proteomes" id="UP000251842">
    <property type="component" value="Chromosome"/>
</dbReference>
<dbReference type="EMBL" id="CP029556">
    <property type="protein sequence ID" value="AXA85320.1"/>
    <property type="molecule type" value="Genomic_DNA"/>
</dbReference>
<feature type="transmembrane region" description="Helical" evidence="1">
    <location>
        <begin position="28"/>
        <end position="47"/>
    </location>
</feature>
<keyword evidence="1" id="KW-0472">Membrane</keyword>
<gene>
    <name evidence="2" type="ORF">DCD74_12175</name>
</gene>
<evidence type="ECO:0000313" key="2">
    <source>
        <dbReference type="EMBL" id="AXA85320.1"/>
    </source>
</evidence>
<keyword evidence="1" id="KW-0812">Transmembrane</keyword>
<dbReference type="InterPro" id="IPR021834">
    <property type="entry name" value="DUF3426"/>
</dbReference>
<proteinExistence type="predicted"/>
<accession>A0A344J8G0</accession>